<proteinExistence type="predicted"/>
<dbReference type="RefSeq" id="WP_205016424.1">
    <property type="nucleotide sequence ID" value="NZ_JAFBEI010000004.1"/>
</dbReference>
<dbReference type="InterPro" id="IPR025997">
    <property type="entry name" value="SBP_2_dom"/>
</dbReference>
<dbReference type="PROSITE" id="PS50932">
    <property type="entry name" value="HTH_LACI_2"/>
    <property type="match status" value="1"/>
</dbReference>
<dbReference type="Proteomes" id="UP000809081">
    <property type="component" value="Unassembled WGS sequence"/>
</dbReference>
<sequence length="327" mass="36967">MAKKVTINDIAELVGVSKATVSYYLNGNYKKMSLETKEKIQRVIESTGYRPSKIAQSLVTNDTHTIGVVIADITNPFISSVIKGVHDTCKQSGYSVNFANSDNDVVTELDNINRLHQQNISGIILDSVDANNPFIKTLDNQTMVMVDRQAEELTIDTVVSDNKASTERFLQRMRASGYTDFYFVTYPIKNISTRQKRYEGFQAVCGSDPDKLISVLDPKGPDKVLDIIKNNEQKSAFFTMNGPTLLAFMKWLQETNYSYPKDFGLGSYEDLEWMDILNPKVSCIRQDSYQIGCVAAERLIKKLQNQGTQFEPEIIEVVNEIVERESY</sequence>
<dbReference type="CDD" id="cd06283">
    <property type="entry name" value="PBP1_RegR_EndR_KdgR-like"/>
    <property type="match status" value="1"/>
</dbReference>
<dbReference type="InterPro" id="IPR028082">
    <property type="entry name" value="Peripla_BP_I"/>
</dbReference>
<protein>
    <submittedName>
        <fullName evidence="6">DNA-binding LacI/PurR family transcriptional regulator</fullName>
    </submittedName>
</protein>
<keyword evidence="3" id="KW-0804">Transcription</keyword>
<dbReference type="InterPro" id="IPR010982">
    <property type="entry name" value="Lambda_DNA-bd_dom_sf"/>
</dbReference>
<feature type="domain" description="HTH cro/C1-type" evidence="5">
    <location>
        <begin position="2"/>
        <end position="50"/>
    </location>
</feature>
<name>A0ABS2PKY7_9STRE</name>
<keyword evidence="7" id="KW-1185">Reference proteome</keyword>
<dbReference type="GO" id="GO:0003677">
    <property type="term" value="F:DNA binding"/>
    <property type="evidence" value="ECO:0007669"/>
    <property type="project" value="UniProtKB-KW"/>
</dbReference>
<organism evidence="6 7">
    <name type="scientific">Streptococcus saliviloxodontae</name>
    <dbReference type="NCBI Taxonomy" id="1349416"/>
    <lineage>
        <taxon>Bacteria</taxon>
        <taxon>Bacillati</taxon>
        <taxon>Bacillota</taxon>
        <taxon>Bacilli</taxon>
        <taxon>Lactobacillales</taxon>
        <taxon>Streptococcaceae</taxon>
        <taxon>Streptococcus</taxon>
    </lineage>
</organism>
<dbReference type="SUPFAM" id="SSF53822">
    <property type="entry name" value="Periplasmic binding protein-like I"/>
    <property type="match status" value="1"/>
</dbReference>
<dbReference type="PANTHER" id="PTHR30146:SF145">
    <property type="entry name" value="RIBOSE OPERON REPRESSOR"/>
    <property type="match status" value="1"/>
</dbReference>
<dbReference type="CDD" id="cd01392">
    <property type="entry name" value="HTH_LacI"/>
    <property type="match status" value="1"/>
</dbReference>
<keyword evidence="2 6" id="KW-0238">DNA-binding</keyword>
<evidence type="ECO:0000256" key="3">
    <source>
        <dbReference type="ARBA" id="ARBA00023163"/>
    </source>
</evidence>
<dbReference type="EMBL" id="JAFBEI010000004">
    <property type="protein sequence ID" value="MBM7635473.1"/>
    <property type="molecule type" value="Genomic_DNA"/>
</dbReference>
<evidence type="ECO:0000259" key="5">
    <source>
        <dbReference type="PROSITE" id="PS50943"/>
    </source>
</evidence>
<keyword evidence="1" id="KW-0805">Transcription regulation</keyword>
<dbReference type="PROSITE" id="PS00356">
    <property type="entry name" value="HTH_LACI_1"/>
    <property type="match status" value="1"/>
</dbReference>
<reference evidence="6 7" key="1">
    <citation type="submission" date="2021-01" db="EMBL/GenBank/DDBJ databases">
        <title>Genomic Encyclopedia of Type Strains, Phase IV (KMG-IV): sequencing the most valuable type-strain genomes for metagenomic binning, comparative biology and taxonomic classification.</title>
        <authorList>
            <person name="Goeker M."/>
        </authorList>
    </citation>
    <scope>NUCLEOTIDE SEQUENCE [LARGE SCALE GENOMIC DNA]</scope>
    <source>
        <strain evidence="6 7">DSM 27513</strain>
    </source>
</reference>
<dbReference type="Pfam" id="PF00356">
    <property type="entry name" value="LacI"/>
    <property type="match status" value="1"/>
</dbReference>
<dbReference type="Gene3D" id="3.40.50.2300">
    <property type="match status" value="2"/>
</dbReference>
<evidence type="ECO:0000256" key="1">
    <source>
        <dbReference type="ARBA" id="ARBA00023015"/>
    </source>
</evidence>
<feature type="domain" description="HTH lacI-type" evidence="4">
    <location>
        <begin position="5"/>
        <end position="60"/>
    </location>
</feature>
<evidence type="ECO:0000259" key="4">
    <source>
        <dbReference type="PROSITE" id="PS50932"/>
    </source>
</evidence>
<evidence type="ECO:0000313" key="7">
    <source>
        <dbReference type="Proteomes" id="UP000809081"/>
    </source>
</evidence>
<dbReference type="Gene3D" id="1.10.260.40">
    <property type="entry name" value="lambda repressor-like DNA-binding domains"/>
    <property type="match status" value="1"/>
</dbReference>
<comment type="caution">
    <text evidence="6">The sequence shown here is derived from an EMBL/GenBank/DDBJ whole genome shotgun (WGS) entry which is preliminary data.</text>
</comment>
<dbReference type="PANTHER" id="PTHR30146">
    <property type="entry name" value="LACI-RELATED TRANSCRIPTIONAL REPRESSOR"/>
    <property type="match status" value="1"/>
</dbReference>
<dbReference type="SUPFAM" id="SSF47413">
    <property type="entry name" value="lambda repressor-like DNA-binding domains"/>
    <property type="match status" value="1"/>
</dbReference>
<dbReference type="SMART" id="SM00354">
    <property type="entry name" value="HTH_LACI"/>
    <property type="match status" value="1"/>
</dbReference>
<evidence type="ECO:0000313" key="6">
    <source>
        <dbReference type="EMBL" id="MBM7635473.1"/>
    </source>
</evidence>
<dbReference type="InterPro" id="IPR001387">
    <property type="entry name" value="Cro/C1-type_HTH"/>
</dbReference>
<dbReference type="Pfam" id="PF13407">
    <property type="entry name" value="Peripla_BP_4"/>
    <property type="match status" value="1"/>
</dbReference>
<gene>
    <name evidence="6" type="ORF">JOC31_000265</name>
</gene>
<dbReference type="PROSITE" id="PS50943">
    <property type="entry name" value="HTH_CROC1"/>
    <property type="match status" value="1"/>
</dbReference>
<evidence type="ECO:0000256" key="2">
    <source>
        <dbReference type="ARBA" id="ARBA00023125"/>
    </source>
</evidence>
<dbReference type="InterPro" id="IPR000843">
    <property type="entry name" value="HTH_LacI"/>
</dbReference>
<accession>A0ABS2PKY7</accession>